<accession>A0A381R2X1</accession>
<name>A0A381R2X1_9ZZZZ</name>
<dbReference type="AlphaFoldDB" id="A0A381R2X1"/>
<proteinExistence type="predicted"/>
<sequence length="39" mass="4478">MAVVGRRASPFDFKRAWVEPPTVAKYYHSLDLVTLILET</sequence>
<feature type="non-terminal residue" evidence="1">
    <location>
        <position position="39"/>
    </location>
</feature>
<gene>
    <name evidence="1" type="ORF">METZ01_LOCUS38418</name>
</gene>
<reference evidence="1" key="1">
    <citation type="submission" date="2018-05" db="EMBL/GenBank/DDBJ databases">
        <authorList>
            <person name="Lanie J.A."/>
            <person name="Ng W.-L."/>
            <person name="Kazmierczak K.M."/>
            <person name="Andrzejewski T.M."/>
            <person name="Davidsen T.M."/>
            <person name="Wayne K.J."/>
            <person name="Tettelin H."/>
            <person name="Glass J.I."/>
            <person name="Rusch D."/>
            <person name="Podicherti R."/>
            <person name="Tsui H.-C.T."/>
            <person name="Winkler M.E."/>
        </authorList>
    </citation>
    <scope>NUCLEOTIDE SEQUENCE</scope>
</reference>
<dbReference type="EMBL" id="UINC01001641">
    <property type="protein sequence ID" value="SUZ85564.1"/>
    <property type="molecule type" value="Genomic_DNA"/>
</dbReference>
<evidence type="ECO:0000313" key="1">
    <source>
        <dbReference type="EMBL" id="SUZ85564.1"/>
    </source>
</evidence>
<organism evidence="1">
    <name type="scientific">marine metagenome</name>
    <dbReference type="NCBI Taxonomy" id="408172"/>
    <lineage>
        <taxon>unclassified sequences</taxon>
        <taxon>metagenomes</taxon>
        <taxon>ecological metagenomes</taxon>
    </lineage>
</organism>
<protein>
    <submittedName>
        <fullName evidence="1">Uncharacterized protein</fullName>
    </submittedName>
</protein>